<protein>
    <submittedName>
        <fullName evidence="1">DinB family protein</fullName>
    </submittedName>
</protein>
<reference evidence="1 2" key="1">
    <citation type="submission" date="2018-11" db="EMBL/GenBank/DDBJ databases">
        <title>Chitinophaga lutea sp.nov., isolate from arsenic contaminated soil.</title>
        <authorList>
            <person name="Zong Y."/>
        </authorList>
    </citation>
    <scope>NUCLEOTIDE SEQUENCE [LARGE SCALE GENOMIC DNA]</scope>
    <source>
        <strain evidence="1 2">ZY74</strain>
    </source>
</reference>
<gene>
    <name evidence="1" type="ORF">EGT74_13105</name>
</gene>
<dbReference type="Pfam" id="PF07606">
    <property type="entry name" value="DUF1569"/>
    <property type="match status" value="1"/>
</dbReference>
<dbReference type="OrthoDB" id="2599194at2"/>
<sequence>MKTIFEQTAREELIKRISTLTDRNTAQWGKMNLYQMTRHCTLWNDWVLGKKKTPNKQEFLGLLFGRMALKGMVKNDNPMKKGMPAGRHFTIKEQGGDFELLKKRWLEQIAEYGRFSNHDFIHDFFGRMKTDDLGIFVYKHMDHHLRQFGA</sequence>
<dbReference type="AlphaFoldDB" id="A0A3N4PIG4"/>
<dbReference type="InterPro" id="IPR034660">
    <property type="entry name" value="DinB/YfiT-like"/>
</dbReference>
<comment type="caution">
    <text evidence="1">The sequence shown here is derived from an EMBL/GenBank/DDBJ whole genome shotgun (WGS) entry which is preliminary data.</text>
</comment>
<evidence type="ECO:0000313" key="1">
    <source>
        <dbReference type="EMBL" id="RPE08006.1"/>
    </source>
</evidence>
<dbReference type="EMBL" id="RPDH01000002">
    <property type="protein sequence ID" value="RPE08006.1"/>
    <property type="molecule type" value="Genomic_DNA"/>
</dbReference>
<dbReference type="RefSeq" id="WP_123847004.1">
    <property type="nucleotide sequence ID" value="NZ_RPDH01000002.1"/>
</dbReference>
<evidence type="ECO:0000313" key="2">
    <source>
        <dbReference type="Proteomes" id="UP000278351"/>
    </source>
</evidence>
<keyword evidence="2" id="KW-1185">Reference proteome</keyword>
<dbReference type="Proteomes" id="UP000278351">
    <property type="component" value="Unassembled WGS sequence"/>
</dbReference>
<accession>A0A3N4PIG4</accession>
<organism evidence="1 2">
    <name type="scientific">Chitinophaga lutea</name>
    <dbReference type="NCBI Taxonomy" id="2488634"/>
    <lineage>
        <taxon>Bacteria</taxon>
        <taxon>Pseudomonadati</taxon>
        <taxon>Bacteroidota</taxon>
        <taxon>Chitinophagia</taxon>
        <taxon>Chitinophagales</taxon>
        <taxon>Chitinophagaceae</taxon>
        <taxon>Chitinophaga</taxon>
    </lineage>
</organism>
<dbReference type="Gene3D" id="1.20.120.450">
    <property type="entry name" value="dinb family like domain"/>
    <property type="match status" value="1"/>
</dbReference>
<dbReference type="InterPro" id="IPR011463">
    <property type="entry name" value="DUF1569"/>
</dbReference>
<name>A0A3N4PIG4_9BACT</name>
<proteinExistence type="predicted"/>